<keyword evidence="2" id="KW-0413">Isomerase</keyword>
<keyword evidence="3" id="KW-1185">Reference proteome</keyword>
<gene>
    <name evidence="2" type="ORF">CSW64_08775</name>
</gene>
<feature type="domain" description="SnoaL-like" evidence="1">
    <location>
        <begin position="15"/>
        <end position="118"/>
    </location>
</feature>
<sequence length="135" mass="15236">MSAAEPVRLATLAAAQRYVDAWVAGDFPAMMAAYSDDFVLHWFGQNPFARTYEGREAAIGALMEFTRRTGRRLLAVVDVMAGAERATVIVREQITVGEETREIERTLVYRVANDQLAECWVYDQDQRFIDRALSA</sequence>
<evidence type="ECO:0000313" key="3">
    <source>
        <dbReference type="Proteomes" id="UP000228945"/>
    </source>
</evidence>
<evidence type="ECO:0000313" key="2">
    <source>
        <dbReference type="EMBL" id="ATQ42501.1"/>
    </source>
</evidence>
<dbReference type="GO" id="GO:0016853">
    <property type="term" value="F:isomerase activity"/>
    <property type="evidence" value="ECO:0007669"/>
    <property type="project" value="UniProtKB-KW"/>
</dbReference>
<dbReference type="OrthoDB" id="8375282at2"/>
<dbReference type="EMBL" id="CP024201">
    <property type="protein sequence ID" value="ATQ42501.1"/>
    <property type="molecule type" value="Genomic_DNA"/>
</dbReference>
<reference evidence="2 3" key="1">
    <citation type="submission" date="2017-10" db="EMBL/GenBank/DDBJ databases">
        <title>Genome sequence of Caulobacter mirabilis FWC38.</title>
        <authorList>
            <person name="Fiebig A."/>
            <person name="Crosson S."/>
        </authorList>
    </citation>
    <scope>NUCLEOTIDE SEQUENCE [LARGE SCALE GENOMIC DNA]</scope>
    <source>
        <strain evidence="2 3">FWC 38</strain>
    </source>
</reference>
<organism evidence="2 3">
    <name type="scientific">Caulobacter mirabilis</name>
    <dbReference type="NCBI Taxonomy" id="69666"/>
    <lineage>
        <taxon>Bacteria</taxon>
        <taxon>Pseudomonadati</taxon>
        <taxon>Pseudomonadota</taxon>
        <taxon>Alphaproteobacteria</taxon>
        <taxon>Caulobacterales</taxon>
        <taxon>Caulobacteraceae</taxon>
        <taxon>Caulobacter</taxon>
    </lineage>
</organism>
<dbReference type="RefSeq" id="WP_099621758.1">
    <property type="nucleotide sequence ID" value="NZ_CP024201.1"/>
</dbReference>
<dbReference type="Pfam" id="PF12680">
    <property type="entry name" value="SnoaL_2"/>
    <property type="match status" value="1"/>
</dbReference>
<name>A0A2D2AWZ9_9CAUL</name>
<dbReference type="AlphaFoldDB" id="A0A2D2AWZ9"/>
<dbReference type="SUPFAM" id="SSF54427">
    <property type="entry name" value="NTF2-like"/>
    <property type="match status" value="1"/>
</dbReference>
<dbReference type="KEGG" id="cmb:CSW64_08775"/>
<protein>
    <submittedName>
        <fullName evidence="2">Ketosteroid isomerase</fullName>
    </submittedName>
</protein>
<dbReference type="Proteomes" id="UP000228945">
    <property type="component" value="Chromosome"/>
</dbReference>
<dbReference type="InterPro" id="IPR037401">
    <property type="entry name" value="SnoaL-like"/>
</dbReference>
<proteinExistence type="predicted"/>
<accession>A0A2D2AWZ9</accession>
<dbReference type="InterPro" id="IPR032710">
    <property type="entry name" value="NTF2-like_dom_sf"/>
</dbReference>
<evidence type="ECO:0000259" key="1">
    <source>
        <dbReference type="Pfam" id="PF12680"/>
    </source>
</evidence>
<dbReference type="Gene3D" id="3.10.450.50">
    <property type="match status" value="1"/>
</dbReference>